<feature type="compositionally biased region" description="Basic and acidic residues" evidence="1">
    <location>
        <begin position="17"/>
        <end position="34"/>
    </location>
</feature>
<sequence>MSLADRSARAPRRTAKRAHDLHARRDAEFEHGDEASVTAGRVTEDDVLQARLNELYGAPDRRLTNAAVSKGGARRIPDFRTVPLSVAYRGPREPVR</sequence>
<dbReference type="EMBL" id="CP050125">
    <property type="protein sequence ID" value="QIP43780.1"/>
    <property type="molecule type" value="Genomic_DNA"/>
</dbReference>
<name>A0A6G9D3Y6_RHOER</name>
<evidence type="ECO:0000256" key="1">
    <source>
        <dbReference type="SAM" id="MobiDB-lite"/>
    </source>
</evidence>
<keyword evidence="2" id="KW-0614">Plasmid</keyword>
<gene>
    <name evidence="2" type="ORF">G9444_6537</name>
</gene>
<feature type="region of interest" description="Disordered" evidence="1">
    <location>
        <begin position="1"/>
        <end position="42"/>
    </location>
</feature>
<organism evidence="2 3">
    <name type="scientific">Rhodococcus erythropolis</name>
    <name type="common">Arthrobacter picolinophilus</name>
    <dbReference type="NCBI Taxonomy" id="1833"/>
    <lineage>
        <taxon>Bacteria</taxon>
        <taxon>Bacillati</taxon>
        <taxon>Actinomycetota</taxon>
        <taxon>Actinomycetes</taxon>
        <taxon>Mycobacteriales</taxon>
        <taxon>Nocardiaceae</taxon>
        <taxon>Rhodococcus</taxon>
        <taxon>Rhodococcus erythropolis group</taxon>
    </lineage>
</organism>
<evidence type="ECO:0000313" key="2">
    <source>
        <dbReference type="EMBL" id="QIP43780.1"/>
    </source>
</evidence>
<reference evidence="2 3" key="1">
    <citation type="submission" date="2020-03" db="EMBL/GenBank/DDBJ databases">
        <title>Screen low temperature-resistant strains for efficient degradation of petroleum hydrocarbons under the low temperature.</title>
        <authorList>
            <person name="Wang Y."/>
            <person name="Chen J."/>
        </authorList>
    </citation>
    <scope>NUCLEOTIDE SEQUENCE [LARGE SCALE GENOMIC DNA]</scope>
    <source>
        <strain evidence="2 3">KB1</strain>
        <plasmid evidence="2 3">plas1</plasmid>
    </source>
</reference>
<dbReference type="Proteomes" id="UP000502345">
    <property type="component" value="Plasmid plas1"/>
</dbReference>
<dbReference type="AlphaFoldDB" id="A0A6G9D3Y6"/>
<proteinExistence type="predicted"/>
<accession>A0A6G9D3Y6</accession>
<evidence type="ECO:0000313" key="3">
    <source>
        <dbReference type="Proteomes" id="UP000502345"/>
    </source>
</evidence>
<protein>
    <submittedName>
        <fullName evidence="2">Uncharacterized protein</fullName>
    </submittedName>
</protein>
<geneLocation type="plasmid" evidence="2 3">
    <name>plas1</name>
</geneLocation>